<evidence type="ECO:0000256" key="1">
    <source>
        <dbReference type="ARBA" id="ARBA00001974"/>
    </source>
</evidence>
<reference evidence="11 12" key="1">
    <citation type="submission" date="2016-03" db="EMBL/GenBank/DDBJ databases">
        <title>Pediococcus and Lactobacillus from brewery environment - whole genome sequencing and assembly.</title>
        <authorList>
            <person name="Behr J."/>
            <person name="Geissler A.J."/>
            <person name="Vogel R.F."/>
        </authorList>
    </citation>
    <scope>NUCLEOTIDE SEQUENCE [LARGE SCALE GENOMIC DNA]</scope>
    <source>
        <strain evidence="11 12">TMW 1.1995</strain>
    </source>
</reference>
<dbReference type="STRING" id="240427.AYR62_05070"/>
<dbReference type="SUPFAM" id="SSF52343">
    <property type="entry name" value="Ferredoxin reductase-like, C-terminal NADP-linked domain"/>
    <property type="match status" value="1"/>
</dbReference>
<dbReference type="GO" id="GO:0046872">
    <property type="term" value="F:metal ion binding"/>
    <property type="evidence" value="ECO:0007669"/>
    <property type="project" value="UniProtKB-KW"/>
</dbReference>
<keyword evidence="5" id="KW-0274">FAD</keyword>
<feature type="transmembrane region" description="Helical" evidence="9">
    <location>
        <begin position="113"/>
        <end position="133"/>
    </location>
</feature>
<dbReference type="GO" id="GO:0016491">
    <property type="term" value="F:oxidoreductase activity"/>
    <property type="evidence" value="ECO:0007669"/>
    <property type="project" value="UniProtKB-KW"/>
</dbReference>
<evidence type="ECO:0000256" key="8">
    <source>
        <dbReference type="ARBA" id="ARBA00023014"/>
    </source>
</evidence>
<dbReference type="InterPro" id="IPR017927">
    <property type="entry name" value="FAD-bd_FR_type"/>
</dbReference>
<feature type="domain" description="FAD-binding FR-type" evidence="10">
    <location>
        <begin position="206"/>
        <end position="307"/>
    </location>
</feature>
<dbReference type="InterPro" id="IPR039261">
    <property type="entry name" value="FNR_nucleotide-bd"/>
</dbReference>
<dbReference type="PANTHER" id="PTHR47354:SF8">
    <property type="entry name" value="1,2-PHENYLACETYL-COA EPOXIDASE, SUBUNIT E"/>
    <property type="match status" value="1"/>
</dbReference>
<keyword evidence="4" id="KW-0479">Metal-binding</keyword>
<dbReference type="InterPro" id="IPR017938">
    <property type="entry name" value="Riboflavin_synthase-like_b-brl"/>
</dbReference>
<dbReference type="InterPro" id="IPR050415">
    <property type="entry name" value="MRET"/>
</dbReference>
<dbReference type="PROSITE" id="PS51384">
    <property type="entry name" value="FAD_FR"/>
    <property type="match status" value="1"/>
</dbReference>
<keyword evidence="9" id="KW-0472">Membrane</keyword>
<evidence type="ECO:0000256" key="4">
    <source>
        <dbReference type="ARBA" id="ARBA00022723"/>
    </source>
</evidence>
<dbReference type="GO" id="GO:0050660">
    <property type="term" value="F:flavin adenine dinucleotide binding"/>
    <property type="evidence" value="ECO:0007669"/>
    <property type="project" value="TreeGrafter"/>
</dbReference>
<dbReference type="Gene3D" id="2.40.30.10">
    <property type="entry name" value="Translation factors"/>
    <property type="match status" value="1"/>
</dbReference>
<keyword evidence="6" id="KW-0560">Oxidoreductase</keyword>
<organism evidence="11 12">
    <name type="scientific">Secundilactobacillus paracollinoides</name>
    <dbReference type="NCBI Taxonomy" id="240427"/>
    <lineage>
        <taxon>Bacteria</taxon>
        <taxon>Bacillati</taxon>
        <taxon>Bacillota</taxon>
        <taxon>Bacilli</taxon>
        <taxon>Lactobacillales</taxon>
        <taxon>Lactobacillaceae</taxon>
        <taxon>Secundilactobacillus</taxon>
    </lineage>
</organism>
<dbReference type="GO" id="GO:0051537">
    <property type="term" value="F:2 iron, 2 sulfur cluster binding"/>
    <property type="evidence" value="ECO:0007669"/>
    <property type="project" value="UniProtKB-KW"/>
</dbReference>
<dbReference type="OrthoDB" id="573132at2"/>
<dbReference type="Proteomes" id="UP000093267">
    <property type="component" value="Chromosome"/>
</dbReference>
<gene>
    <name evidence="11" type="ORF">AYR63_12095</name>
</gene>
<name>A0A1B2J0D5_9LACO</name>
<keyword evidence="3" id="KW-0001">2Fe-2S</keyword>
<evidence type="ECO:0000256" key="5">
    <source>
        <dbReference type="ARBA" id="ARBA00022827"/>
    </source>
</evidence>
<sequence>MLKKFPYIFGLVWVVVLFVIPLPLIQALAAGLPGRNAADALAIQLGSVAYVWFLTAIYLSTRPKWLDRLIGLPNIYFIHGVLSLFAIGLAFIHKTNLHSHGLIQLTGNWAFDLFIGVMVYSLVFMAGWFTAHLKVIAQLKKVLEHVFHHELTIWIHRLNIVAVVLVFIHVELIGYITSIHAYMALFYLYSGFTLVAYLVKKLRDYRFLPVGHLVEKRALKDNFYKFKIKVGHLKWRKIQPGDYVFIKVPNVRGLRELHPFSVVNKVGEDGVITLAIRGDGDFTRQIQSLELGELIQFDGGYGRFNTLITQNDGDQLVLATGGTGIVPMLAIIDAHPERLITLFYTVHTAADQIYVTQLEHWAATRATLTVHVQTGRFTPATELQKFTGHRTTFLISGPYALGQSWVRALRQRRIAASKYYYEEFNW</sequence>
<comment type="cofactor">
    <cofactor evidence="1">
        <name>FAD</name>
        <dbReference type="ChEBI" id="CHEBI:57692"/>
    </cofactor>
</comment>
<dbReference type="Gene3D" id="3.40.50.80">
    <property type="entry name" value="Nucleotide-binding domain of ferredoxin-NADP reductase (FNR) module"/>
    <property type="match status" value="1"/>
</dbReference>
<feature type="transmembrane region" description="Helical" evidence="9">
    <location>
        <begin position="154"/>
        <end position="173"/>
    </location>
</feature>
<protein>
    <submittedName>
        <fullName evidence="11">Oxidoreductase</fullName>
    </submittedName>
</protein>
<dbReference type="SUPFAM" id="SSF63380">
    <property type="entry name" value="Riboflavin synthase domain-like"/>
    <property type="match status" value="1"/>
</dbReference>
<dbReference type="Pfam" id="PF08022">
    <property type="entry name" value="FAD_binding_8"/>
    <property type="match status" value="1"/>
</dbReference>
<keyword evidence="12" id="KW-1185">Reference proteome</keyword>
<evidence type="ECO:0000256" key="2">
    <source>
        <dbReference type="ARBA" id="ARBA00022630"/>
    </source>
</evidence>
<evidence type="ECO:0000256" key="3">
    <source>
        <dbReference type="ARBA" id="ARBA00022714"/>
    </source>
</evidence>
<evidence type="ECO:0000313" key="11">
    <source>
        <dbReference type="EMBL" id="ANZ67804.1"/>
    </source>
</evidence>
<keyword evidence="9" id="KW-0812">Transmembrane</keyword>
<keyword evidence="7" id="KW-0408">Iron</keyword>
<feature type="transmembrane region" description="Helical" evidence="9">
    <location>
        <begin position="71"/>
        <end position="93"/>
    </location>
</feature>
<evidence type="ECO:0000313" key="12">
    <source>
        <dbReference type="Proteomes" id="UP000093267"/>
    </source>
</evidence>
<feature type="transmembrane region" description="Helical" evidence="9">
    <location>
        <begin position="7"/>
        <end position="29"/>
    </location>
</feature>
<evidence type="ECO:0000259" key="10">
    <source>
        <dbReference type="PROSITE" id="PS51384"/>
    </source>
</evidence>
<evidence type="ECO:0000256" key="7">
    <source>
        <dbReference type="ARBA" id="ARBA00023004"/>
    </source>
</evidence>
<evidence type="ECO:0000256" key="9">
    <source>
        <dbReference type="SAM" id="Phobius"/>
    </source>
</evidence>
<accession>A0A1B2J0D5</accession>
<dbReference type="AlphaFoldDB" id="A0A1B2J0D5"/>
<feature type="transmembrane region" description="Helical" evidence="9">
    <location>
        <begin position="179"/>
        <end position="199"/>
    </location>
</feature>
<dbReference type="RefSeq" id="WP_056987837.1">
    <property type="nucleotide sequence ID" value="NZ_CP014912.1"/>
</dbReference>
<keyword evidence="9" id="KW-1133">Transmembrane helix</keyword>
<dbReference type="EMBL" id="CP014924">
    <property type="protein sequence ID" value="ANZ67804.1"/>
    <property type="molecule type" value="Genomic_DNA"/>
</dbReference>
<dbReference type="InterPro" id="IPR013112">
    <property type="entry name" value="FAD-bd_8"/>
</dbReference>
<evidence type="ECO:0000256" key="6">
    <source>
        <dbReference type="ARBA" id="ARBA00023002"/>
    </source>
</evidence>
<keyword evidence="8" id="KW-0411">Iron-sulfur</keyword>
<dbReference type="PANTHER" id="PTHR47354">
    <property type="entry name" value="NADH OXIDOREDUCTASE HCR"/>
    <property type="match status" value="1"/>
</dbReference>
<feature type="transmembrane region" description="Helical" evidence="9">
    <location>
        <begin position="41"/>
        <end position="59"/>
    </location>
</feature>
<keyword evidence="2" id="KW-0285">Flavoprotein</keyword>
<proteinExistence type="predicted"/>